<dbReference type="OrthoDB" id="198841at2"/>
<sequence>MRLNRIKLFFQMRFKWMNGLLLAAVAAGVVLAVLPEREQEYHVSWTMPERQSLALVRDYYVKEYEVLLEREVLFSDGEKGWFDVPWLKPAMKVWCETRNSRHAWQVFGSRLALIDEVLRTGDAARSNERGESLLHLALGLGEYDLARVLVERGAQVNGRMAAVSEWMVHPEGDTPLTLAMHPYTFCGQSKHSVEDQVGMVRFLLDHGADVNGRSVAGYRPLYMAMMWAARYPEYMQVVDVLLEQAPELNDLGGEPRVTALGAAVAMGRLELVEKLCGMGADVKVPSNGRPVLLWVSPRCRDALDIARFLLDRGVEADASFELFEEGPELEDVPVRRSLLLYLCESLPAQLSGEVAGAGQVSVGARMQEVAKLLLDRGASADFPNVLSGETPLMACCRHVARAKDGLSRELAMDMARLLLAHGASPNARKHGDGDSVLAFYAGLFREGRMPDATDVRMVKLLADGGAVARFGRLPYGHARMLRQQWNALSPELRAKLPEVFPHKVPPGKQAM</sequence>
<evidence type="ECO:0000256" key="2">
    <source>
        <dbReference type="ARBA" id="ARBA00023043"/>
    </source>
</evidence>
<dbReference type="SMART" id="SM00248">
    <property type="entry name" value="ANK"/>
    <property type="match status" value="6"/>
</dbReference>
<dbReference type="EMBL" id="LT629973">
    <property type="protein sequence ID" value="SEH79021.1"/>
    <property type="molecule type" value="Genomic_DNA"/>
</dbReference>
<feature type="repeat" description="ANK" evidence="3">
    <location>
        <begin position="129"/>
        <end position="161"/>
    </location>
</feature>
<dbReference type="InterPro" id="IPR050745">
    <property type="entry name" value="Multifunctional_regulatory"/>
</dbReference>
<dbReference type="PROSITE" id="PS50088">
    <property type="entry name" value="ANK_REPEAT"/>
    <property type="match status" value="1"/>
</dbReference>
<gene>
    <name evidence="4" type="ORF">PYTT_0765</name>
</gene>
<dbReference type="InterPro" id="IPR036770">
    <property type="entry name" value="Ankyrin_rpt-contain_sf"/>
</dbReference>
<name>A0A1C7PBP2_9BACT</name>
<dbReference type="STRING" id="1679444.PYTT_0765"/>
<protein>
    <submittedName>
        <fullName evidence="4">Ankyrin repeat</fullName>
    </submittedName>
</protein>
<dbReference type="PANTHER" id="PTHR24189">
    <property type="entry name" value="MYOTROPHIN"/>
    <property type="match status" value="1"/>
</dbReference>
<organism evidence="4 5">
    <name type="scientific">Akkermansia glycaniphila</name>
    <dbReference type="NCBI Taxonomy" id="1679444"/>
    <lineage>
        <taxon>Bacteria</taxon>
        <taxon>Pseudomonadati</taxon>
        <taxon>Verrucomicrobiota</taxon>
        <taxon>Verrucomicrobiia</taxon>
        <taxon>Verrucomicrobiales</taxon>
        <taxon>Akkermansiaceae</taxon>
        <taxon>Akkermansia</taxon>
    </lineage>
</organism>
<keyword evidence="2 3" id="KW-0040">ANK repeat</keyword>
<proteinExistence type="predicted"/>
<dbReference type="Pfam" id="PF00023">
    <property type="entry name" value="Ank"/>
    <property type="match status" value="2"/>
</dbReference>
<evidence type="ECO:0000256" key="1">
    <source>
        <dbReference type="ARBA" id="ARBA00022737"/>
    </source>
</evidence>
<reference evidence="5" key="1">
    <citation type="submission" date="2016-09" db="EMBL/GenBank/DDBJ databases">
        <authorList>
            <person name="Koehorst J."/>
        </authorList>
    </citation>
    <scope>NUCLEOTIDE SEQUENCE [LARGE SCALE GENOMIC DNA]</scope>
</reference>
<evidence type="ECO:0000313" key="5">
    <source>
        <dbReference type="Proteomes" id="UP000176204"/>
    </source>
</evidence>
<dbReference type="PANTHER" id="PTHR24189:SF50">
    <property type="entry name" value="ANKYRIN REPEAT AND SOCS BOX PROTEIN 2"/>
    <property type="match status" value="1"/>
</dbReference>
<evidence type="ECO:0000256" key="3">
    <source>
        <dbReference type="PROSITE-ProRule" id="PRU00023"/>
    </source>
</evidence>
<dbReference type="KEGG" id="agl:PYTT_0765"/>
<dbReference type="PROSITE" id="PS50297">
    <property type="entry name" value="ANK_REP_REGION"/>
    <property type="match status" value="1"/>
</dbReference>
<accession>A0A1C7PBP2</accession>
<keyword evidence="1" id="KW-0677">Repeat</keyword>
<dbReference type="AlphaFoldDB" id="A0A1C7PBP2"/>
<dbReference type="SUPFAM" id="SSF48403">
    <property type="entry name" value="Ankyrin repeat"/>
    <property type="match status" value="1"/>
</dbReference>
<keyword evidence="5" id="KW-1185">Reference proteome</keyword>
<evidence type="ECO:0000313" key="4">
    <source>
        <dbReference type="EMBL" id="SEH79021.1"/>
    </source>
</evidence>
<dbReference type="Proteomes" id="UP000176204">
    <property type="component" value="Chromosome I"/>
</dbReference>
<dbReference type="Gene3D" id="1.25.40.20">
    <property type="entry name" value="Ankyrin repeat-containing domain"/>
    <property type="match status" value="3"/>
</dbReference>
<dbReference type="InterPro" id="IPR002110">
    <property type="entry name" value="Ankyrin_rpt"/>
</dbReference>